<sequence>MEAVFLGQNQAGEEIYNWLNQREDTDVLALLTEKDQLSLIEKLEPEIVISAGFEHKVPKEIIEVPEKGIINLHPSFLPYNRGAHPYIWPIIEDTPAGVSIHQMTEEIDHGPIIDRREVPVYPDDTGKSLHERLMREQVQQFKENWADIKQGNIQKTQQSPGRGTTHYKKDLEDERRIKLNEETSKEDFIDELRALTYPPHRNAYIERNGKKYHLELDIVPDDTR</sequence>
<dbReference type="SUPFAM" id="SSF53328">
    <property type="entry name" value="Formyltransferase"/>
    <property type="match status" value="1"/>
</dbReference>
<dbReference type="RefSeq" id="WP_153550791.1">
    <property type="nucleotide sequence ID" value="NZ_CP040089.1"/>
</dbReference>
<reference evidence="4" key="1">
    <citation type="submission" date="2019-05" db="EMBL/GenBank/DDBJ databases">
        <title>Candidatus Nanohalobium constans, a novel model system to study the DPANN nano-sized archaea: genomic and physiological characterization of a nanoarchaeon co-cultured with its chitinotrophic host.</title>
        <authorList>
            <person name="La Cono V."/>
            <person name="Arcadi E."/>
            <person name="Crisafi F."/>
            <person name="Denaro R."/>
            <person name="La Spada G."/>
            <person name="Messina E."/>
            <person name="Smedile F."/>
            <person name="Toshchakov S.V."/>
            <person name="Shevchenko M.A."/>
            <person name="Golyshin P.N."/>
            <person name="Golyshina O.V."/>
            <person name="Ferrer M."/>
            <person name="Rohde M."/>
            <person name="Mushegian A."/>
            <person name="Sorokin D.Y."/>
            <person name="Giuliano L."/>
            <person name="Yakimov M.M."/>
        </authorList>
    </citation>
    <scope>NUCLEOTIDE SEQUENCE [LARGE SCALE GENOMIC DNA]</scope>
    <source>
        <strain evidence="4">LC1Nh</strain>
    </source>
</reference>
<proteinExistence type="predicted"/>
<dbReference type="Proteomes" id="UP000377803">
    <property type="component" value="Chromosome"/>
</dbReference>
<gene>
    <name evidence="3" type="primary">fmt</name>
    <name evidence="3" type="ORF">LC1Nh_1178</name>
</gene>
<dbReference type="AlphaFoldDB" id="A0A5Q0UHI2"/>
<dbReference type="PANTHER" id="PTHR11138">
    <property type="entry name" value="METHIONYL-TRNA FORMYLTRANSFERASE"/>
    <property type="match status" value="1"/>
</dbReference>
<dbReference type="EC" id="2.1.2.9" evidence="3"/>
<keyword evidence="4" id="KW-1185">Reference proteome</keyword>
<name>A0A5Q0UHI2_9ARCH</name>
<dbReference type="PROSITE" id="PS00373">
    <property type="entry name" value="GART"/>
    <property type="match status" value="1"/>
</dbReference>
<dbReference type="InterPro" id="IPR002376">
    <property type="entry name" value="Formyl_transf_N"/>
</dbReference>
<keyword evidence="3" id="KW-0808">Transferase</keyword>
<accession>A0A5Q0UHI2</accession>
<dbReference type="InterPro" id="IPR040660">
    <property type="entry name" value="N_formyltrans_C"/>
</dbReference>
<dbReference type="InterPro" id="IPR036477">
    <property type="entry name" value="Formyl_transf_N_sf"/>
</dbReference>
<evidence type="ECO:0000259" key="2">
    <source>
        <dbReference type="Pfam" id="PF18216"/>
    </source>
</evidence>
<evidence type="ECO:0000313" key="3">
    <source>
        <dbReference type="EMBL" id="QGA81044.1"/>
    </source>
</evidence>
<feature type="domain" description="Formyl transferase N-terminal" evidence="1">
    <location>
        <begin position="33"/>
        <end position="139"/>
    </location>
</feature>
<organism evidence="3 4">
    <name type="scientific">Candidatus Nanohalobium constans</name>
    <dbReference type="NCBI Taxonomy" id="2565781"/>
    <lineage>
        <taxon>Archaea</taxon>
        <taxon>Candidatus Nanohalarchaeota</taxon>
        <taxon>Candidatus Nanohalobia</taxon>
        <taxon>Candidatus Nanohalobiales</taxon>
        <taxon>Candidatus Nanohalobiaceae</taxon>
        <taxon>Candidatus Nanohalobium</taxon>
    </lineage>
</organism>
<dbReference type="GO" id="GO:0005829">
    <property type="term" value="C:cytosol"/>
    <property type="evidence" value="ECO:0007669"/>
    <property type="project" value="TreeGrafter"/>
</dbReference>
<dbReference type="GO" id="GO:0004479">
    <property type="term" value="F:methionyl-tRNA formyltransferase activity"/>
    <property type="evidence" value="ECO:0007669"/>
    <property type="project" value="UniProtKB-EC"/>
</dbReference>
<protein>
    <submittedName>
        <fullName evidence="3">Methionyl-tRNA formyltransferase</fullName>
        <ecNumber evidence="3">2.1.2.9</ecNumber>
    </submittedName>
</protein>
<dbReference type="GeneID" id="42365576"/>
<dbReference type="InterPro" id="IPR001555">
    <property type="entry name" value="GART_AS"/>
</dbReference>
<evidence type="ECO:0000313" key="4">
    <source>
        <dbReference type="Proteomes" id="UP000377803"/>
    </source>
</evidence>
<dbReference type="PANTHER" id="PTHR11138:SF5">
    <property type="entry name" value="METHIONYL-TRNA FORMYLTRANSFERASE, MITOCHONDRIAL"/>
    <property type="match status" value="1"/>
</dbReference>
<dbReference type="OrthoDB" id="199806at2157"/>
<dbReference type="Pfam" id="PF00551">
    <property type="entry name" value="Formyl_trans_N"/>
    <property type="match status" value="1"/>
</dbReference>
<feature type="domain" description="N-formyltransferase dimerization C-terminal" evidence="2">
    <location>
        <begin position="170"/>
        <end position="218"/>
    </location>
</feature>
<dbReference type="EMBL" id="CP040089">
    <property type="protein sequence ID" value="QGA81044.1"/>
    <property type="molecule type" value="Genomic_DNA"/>
</dbReference>
<evidence type="ECO:0000259" key="1">
    <source>
        <dbReference type="Pfam" id="PF00551"/>
    </source>
</evidence>
<dbReference type="Gene3D" id="3.40.50.12230">
    <property type="match status" value="1"/>
</dbReference>
<dbReference type="Pfam" id="PF18216">
    <property type="entry name" value="N_formyltrans_C"/>
    <property type="match status" value="1"/>
</dbReference>
<dbReference type="KEGG" id="ncon:LC1Nh_1178"/>
<dbReference type="CDD" id="cd08369">
    <property type="entry name" value="FMT_core"/>
    <property type="match status" value="1"/>
</dbReference>